<dbReference type="Proteomes" id="UP000604161">
    <property type="component" value="Unassembled WGS sequence"/>
</dbReference>
<dbReference type="RefSeq" id="WP_191596105.1">
    <property type="nucleotide sequence ID" value="NZ_JACYFC010000009.1"/>
</dbReference>
<dbReference type="EMBL" id="JACYFC010000009">
    <property type="protein sequence ID" value="MBD5772721.1"/>
    <property type="molecule type" value="Genomic_DNA"/>
</dbReference>
<evidence type="ECO:0008006" key="3">
    <source>
        <dbReference type="Google" id="ProtNLM"/>
    </source>
</evidence>
<keyword evidence="2" id="KW-1185">Reference proteome</keyword>
<gene>
    <name evidence="1" type="ORF">IF202_16945</name>
</gene>
<organism evidence="1 2">
    <name type="scientific">Marinomonas colpomeniae</name>
    <dbReference type="NCBI Taxonomy" id="2774408"/>
    <lineage>
        <taxon>Bacteria</taxon>
        <taxon>Pseudomonadati</taxon>
        <taxon>Pseudomonadota</taxon>
        <taxon>Gammaproteobacteria</taxon>
        <taxon>Oceanospirillales</taxon>
        <taxon>Oceanospirillaceae</taxon>
        <taxon>Marinomonas</taxon>
    </lineage>
</organism>
<proteinExistence type="predicted"/>
<evidence type="ECO:0000313" key="1">
    <source>
        <dbReference type="EMBL" id="MBD5772721.1"/>
    </source>
</evidence>
<comment type="caution">
    <text evidence="1">The sequence shown here is derived from an EMBL/GenBank/DDBJ whole genome shotgun (WGS) entry which is preliminary data.</text>
</comment>
<evidence type="ECO:0000313" key="2">
    <source>
        <dbReference type="Proteomes" id="UP000604161"/>
    </source>
</evidence>
<name>A0ABR8P373_9GAMM</name>
<sequence>MTESSEERLIAEQYLKEMLRADDEGDFDLYIKHFEEKYLVNFSKETFLDDIESMHVRNGLNLGYEFLGTLRNFKVDNLDVFRFVWKGVYEKRDAVIEIGIYKKNDIWYVIQSSVH</sequence>
<reference evidence="1 2" key="1">
    <citation type="submission" date="2020-09" db="EMBL/GenBank/DDBJ databases">
        <title>Marinomonas sp. nov., isolated from the cysticercosis algae of Qingdao, China.</title>
        <authorList>
            <person name="Sun X."/>
        </authorList>
    </citation>
    <scope>NUCLEOTIDE SEQUENCE [LARGE SCALE GENOMIC DNA]</scope>
    <source>
        <strain evidence="1 2">SM2066</strain>
    </source>
</reference>
<accession>A0ABR8P373</accession>
<protein>
    <recommendedName>
        <fullName evidence="3">Nuclear transport factor 2 family protein</fullName>
    </recommendedName>
</protein>